<feature type="compositionally biased region" description="Low complexity" evidence="1">
    <location>
        <begin position="269"/>
        <end position="288"/>
    </location>
</feature>
<keyword evidence="2" id="KW-0282">Flagellum</keyword>
<reference evidence="2 3" key="1">
    <citation type="submission" date="2020-07" db="EMBL/GenBank/DDBJ databases">
        <title>Sequencing the genomes of 1000 actinobacteria strains.</title>
        <authorList>
            <person name="Klenk H.-P."/>
        </authorList>
    </citation>
    <scope>NUCLEOTIDE SEQUENCE [LARGE SCALE GENOMIC DNA]</scope>
    <source>
        <strain evidence="2 3">DSM 22083</strain>
    </source>
</reference>
<feature type="compositionally biased region" description="Pro residues" evidence="1">
    <location>
        <begin position="233"/>
        <end position="242"/>
    </location>
</feature>
<name>A0A7Y9IB50_9ACTN</name>
<feature type="compositionally biased region" description="Basic and acidic residues" evidence="1">
    <location>
        <begin position="176"/>
        <end position="188"/>
    </location>
</feature>
<feature type="compositionally biased region" description="Basic and acidic residues" evidence="1">
    <location>
        <begin position="324"/>
        <end position="339"/>
    </location>
</feature>
<dbReference type="RefSeq" id="WP_179754819.1">
    <property type="nucleotide sequence ID" value="NZ_JACCBU010000001.1"/>
</dbReference>
<dbReference type="InterPro" id="IPR050625">
    <property type="entry name" value="ParA/MinD_ATPase"/>
</dbReference>
<keyword evidence="3" id="KW-1185">Reference proteome</keyword>
<feature type="region of interest" description="Disordered" evidence="1">
    <location>
        <begin position="87"/>
        <end position="348"/>
    </location>
</feature>
<dbReference type="PANTHER" id="PTHR43384">
    <property type="entry name" value="SEPTUM SITE-DETERMINING PROTEIN MIND HOMOLOG, CHLOROPLASTIC-RELATED"/>
    <property type="match status" value="1"/>
</dbReference>
<accession>A0A7Y9IB50</accession>
<sequence>MSERNQDPTPSTDPMLHAVVRADGTAAVTVDGVTQEIRAADEDSVRQQILERARQRAVIAGHPVRLSTSEPAGRWWLIVHANGQVFEDRSVREPDPYATRQPPAQQQQPPAPPVQQFPAEQPPYQPDPFRNDPFGQDPFRQDPFQQQPPPANDSDSTPWSAAIDESDDDEPAASEPARHHEWTPERRSVGALVNLSPTHPSDYPAPPSRSERPAAEPSPPAPPAPVPQQQAPGWPPSGPDQQPPAAYVQSAPPPRAPQPPAQQPPAQQPPAQQQPAPQQPAQQPAAAPQNPPPPGTSAADLDDDQRRHEPPPSDVLEVQPPGEEPFRKPTLEDLLETRPKPKPGPAEWGVRGALRKVTFGAVKFRPSSAEMQHRMDVSAIQRSLSGPKTVAVVNPKGGASKTTTCYLIGATFGLYRGGYTLAWDNNETRGTLGWRSIPARHTNTAVDLLADIERFQAVDRARVGDLDNYVRTQGTAQFDVLASDEDAARSATLDGEAFDQLHQTLSRFYRLLIIDTGNNMRASNWIAAVEAADLLVISSSVREDTASSAAWLIDGLRARGLEHKVESAVTVLSAPAREPEEGLSRRLHDHFGRLTRAVLDVPHDPALVDGGTIEIEKLHPQTREAWVHVTAAIADGL</sequence>
<dbReference type="EMBL" id="JACCBU010000001">
    <property type="protein sequence ID" value="NYE73373.1"/>
    <property type="molecule type" value="Genomic_DNA"/>
</dbReference>
<feature type="compositionally biased region" description="Low complexity" evidence="1">
    <location>
        <begin position="132"/>
        <end position="145"/>
    </location>
</feature>
<dbReference type="GO" id="GO:0009898">
    <property type="term" value="C:cytoplasmic side of plasma membrane"/>
    <property type="evidence" value="ECO:0007669"/>
    <property type="project" value="TreeGrafter"/>
</dbReference>
<feature type="compositionally biased region" description="Pro residues" evidence="1">
    <location>
        <begin position="109"/>
        <end position="126"/>
    </location>
</feature>
<evidence type="ECO:0000256" key="1">
    <source>
        <dbReference type="SAM" id="MobiDB-lite"/>
    </source>
</evidence>
<protein>
    <submittedName>
        <fullName evidence="2">MinD-like ATPase involved in chromosome partitioning or flagellar assembly</fullName>
    </submittedName>
</protein>
<keyword evidence="2" id="KW-0966">Cell projection</keyword>
<comment type="caution">
    <text evidence="2">The sequence shown here is derived from an EMBL/GenBank/DDBJ whole genome shotgun (WGS) entry which is preliminary data.</text>
</comment>
<dbReference type="Proteomes" id="UP000569914">
    <property type="component" value="Unassembled WGS sequence"/>
</dbReference>
<dbReference type="Gene3D" id="3.40.50.300">
    <property type="entry name" value="P-loop containing nucleotide triphosphate hydrolases"/>
    <property type="match status" value="1"/>
</dbReference>
<evidence type="ECO:0000313" key="3">
    <source>
        <dbReference type="Proteomes" id="UP000569914"/>
    </source>
</evidence>
<feature type="compositionally biased region" description="Pro residues" evidence="1">
    <location>
        <begin position="216"/>
        <end position="226"/>
    </location>
</feature>
<dbReference type="AlphaFoldDB" id="A0A7Y9IB50"/>
<feature type="compositionally biased region" description="Pro residues" evidence="1">
    <location>
        <begin position="251"/>
        <end position="268"/>
    </location>
</feature>
<dbReference type="PANTHER" id="PTHR43384:SF14">
    <property type="entry name" value="ESX-1 SECRETION-ASSOCIATED PROTEIN ESPI"/>
    <property type="match status" value="1"/>
</dbReference>
<dbReference type="GO" id="GO:0005829">
    <property type="term" value="C:cytosol"/>
    <property type="evidence" value="ECO:0007669"/>
    <property type="project" value="TreeGrafter"/>
</dbReference>
<dbReference type="GO" id="GO:0016887">
    <property type="term" value="F:ATP hydrolysis activity"/>
    <property type="evidence" value="ECO:0007669"/>
    <property type="project" value="TreeGrafter"/>
</dbReference>
<organism evidence="2 3">
    <name type="scientific">Microlunatus parietis</name>
    <dbReference type="NCBI Taxonomy" id="682979"/>
    <lineage>
        <taxon>Bacteria</taxon>
        <taxon>Bacillati</taxon>
        <taxon>Actinomycetota</taxon>
        <taxon>Actinomycetes</taxon>
        <taxon>Propionibacteriales</taxon>
        <taxon>Propionibacteriaceae</taxon>
        <taxon>Microlunatus</taxon>
    </lineage>
</organism>
<dbReference type="InterPro" id="IPR027417">
    <property type="entry name" value="P-loop_NTPase"/>
</dbReference>
<dbReference type="SUPFAM" id="SSF52540">
    <property type="entry name" value="P-loop containing nucleoside triphosphate hydrolases"/>
    <property type="match status" value="1"/>
</dbReference>
<evidence type="ECO:0000313" key="2">
    <source>
        <dbReference type="EMBL" id="NYE73373.1"/>
    </source>
</evidence>
<gene>
    <name evidence="2" type="ORF">BKA15_004702</name>
</gene>
<proteinExistence type="predicted"/>
<dbReference type="GO" id="GO:0051782">
    <property type="term" value="P:negative regulation of cell division"/>
    <property type="evidence" value="ECO:0007669"/>
    <property type="project" value="TreeGrafter"/>
</dbReference>
<keyword evidence="2" id="KW-0969">Cilium</keyword>
<dbReference type="GO" id="GO:0005524">
    <property type="term" value="F:ATP binding"/>
    <property type="evidence" value="ECO:0007669"/>
    <property type="project" value="TreeGrafter"/>
</dbReference>